<accession>A0ABS6WQ58</accession>
<keyword evidence="3" id="KW-1185">Reference proteome</keyword>
<dbReference type="Proteomes" id="UP001430804">
    <property type="component" value="Unassembled WGS sequence"/>
</dbReference>
<dbReference type="EMBL" id="JAHWQX010000003">
    <property type="protein sequence ID" value="MBW3098107.1"/>
    <property type="molecule type" value="Genomic_DNA"/>
</dbReference>
<proteinExistence type="predicted"/>
<dbReference type="Pfam" id="PF10691">
    <property type="entry name" value="DUF2497"/>
    <property type="match status" value="1"/>
</dbReference>
<feature type="region of interest" description="Disordered" evidence="1">
    <location>
        <begin position="1"/>
        <end position="56"/>
    </location>
</feature>
<sequence>MRGEAAKAPGTNALAGGHSFEAIFDEEDGEEGADAAEAAASSADVSADGTAAKDRPAAKDVFAATARPMTAQKPAAEGLQDVARALAELERGNSAAAKPNPPTAIAGTPAPAAASSRPPLAAVAAAERVSQAPAQNATPAAAPPAAASPRAAALPQAATSAAAPHAKDRAPETRVAPSFSSQAAAAAAANDGDAPSSGSGSGPALGQVSAAGADAAMANPLISVNARDKVAQSFAALNEALEAETRRSFDEIAEDLLRPMLQAWLDDNLPTMVERLVREEIERVSRGNRR</sequence>
<protein>
    <submittedName>
        <fullName evidence="2">DUF2497 domain-containing protein</fullName>
    </submittedName>
</protein>
<feature type="region of interest" description="Disordered" evidence="1">
    <location>
        <begin position="90"/>
        <end position="207"/>
    </location>
</feature>
<evidence type="ECO:0000313" key="2">
    <source>
        <dbReference type="EMBL" id="MBW3098107.1"/>
    </source>
</evidence>
<comment type="caution">
    <text evidence="2">The sequence shown here is derived from an EMBL/GenBank/DDBJ whole genome shotgun (WGS) entry which is preliminary data.</text>
</comment>
<feature type="compositionally biased region" description="Low complexity" evidence="1">
    <location>
        <begin position="176"/>
        <end position="204"/>
    </location>
</feature>
<evidence type="ECO:0000313" key="3">
    <source>
        <dbReference type="Proteomes" id="UP001430804"/>
    </source>
</evidence>
<evidence type="ECO:0000256" key="1">
    <source>
        <dbReference type="SAM" id="MobiDB-lite"/>
    </source>
</evidence>
<reference evidence="2" key="1">
    <citation type="submission" date="2021-07" db="EMBL/GenBank/DDBJ databases">
        <title>Pseudohoeflea marina sp. nov. a polyhydroxyalcanoate-producing bacterium.</title>
        <authorList>
            <person name="Zheng W."/>
            <person name="Yu S."/>
            <person name="Huang Y."/>
        </authorList>
    </citation>
    <scope>NUCLEOTIDE SEQUENCE</scope>
    <source>
        <strain evidence="2">DP4N28-3</strain>
    </source>
</reference>
<dbReference type="InterPro" id="IPR019632">
    <property type="entry name" value="DUF2497"/>
</dbReference>
<feature type="compositionally biased region" description="Low complexity" evidence="1">
    <location>
        <begin position="35"/>
        <end position="50"/>
    </location>
</feature>
<gene>
    <name evidence="2" type="ORF">KY465_12530</name>
</gene>
<organism evidence="2 3">
    <name type="scientific">Pseudohoeflea coraliihabitans</name>
    <dbReference type="NCBI Taxonomy" id="2860393"/>
    <lineage>
        <taxon>Bacteria</taxon>
        <taxon>Pseudomonadati</taxon>
        <taxon>Pseudomonadota</taxon>
        <taxon>Alphaproteobacteria</taxon>
        <taxon>Hyphomicrobiales</taxon>
        <taxon>Rhizobiaceae</taxon>
        <taxon>Pseudohoeflea</taxon>
    </lineage>
</organism>
<name>A0ABS6WQ58_9HYPH</name>
<feature type="compositionally biased region" description="Acidic residues" evidence="1">
    <location>
        <begin position="23"/>
        <end position="34"/>
    </location>
</feature>
<feature type="compositionally biased region" description="Low complexity" evidence="1">
    <location>
        <begin position="103"/>
        <end position="164"/>
    </location>
</feature>